<dbReference type="PANTHER" id="PTHR11945:SF534">
    <property type="entry name" value="MYOCYTE-SPECIFIC ENHANCER FACTOR 2"/>
    <property type="match status" value="1"/>
</dbReference>
<reference evidence="9" key="1">
    <citation type="submission" date="2020-12" db="EMBL/GenBank/DDBJ databases">
        <title>Metabolic potential, ecology and presence of endohyphal bacteria is reflected in genomic diversity of Mucoromycotina.</title>
        <authorList>
            <person name="Muszewska A."/>
            <person name="Okrasinska A."/>
            <person name="Steczkiewicz K."/>
            <person name="Drgas O."/>
            <person name="Orlowska M."/>
            <person name="Perlinska-Lenart U."/>
            <person name="Aleksandrzak-Piekarczyk T."/>
            <person name="Szatraj K."/>
            <person name="Zielenkiewicz U."/>
            <person name="Pilsyk S."/>
            <person name="Malc E."/>
            <person name="Mieczkowski P."/>
            <person name="Kruszewska J.S."/>
            <person name="Biernat P."/>
            <person name="Pawlowska J."/>
        </authorList>
    </citation>
    <scope>NUCLEOTIDE SEQUENCE</scope>
    <source>
        <strain evidence="9">WA0000051536</strain>
    </source>
</reference>
<feature type="region of interest" description="Disordered" evidence="7">
    <location>
        <begin position="360"/>
        <end position="394"/>
    </location>
</feature>
<evidence type="ECO:0000313" key="10">
    <source>
        <dbReference type="Proteomes" id="UP000612746"/>
    </source>
</evidence>
<protein>
    <recommendedName>
        <fullName evidence="8">MADS-box domain-containing protein</fullName>
    </recommendedName>
</protein>
<evidence type="ECO:0000256" key="6">
    <source>
        <dbReference type="ARBA" id="ARBA00025805"/>
    </source>
</evidence>
<dbReference type="InterPro" id="IPR036879">
    <property type="entry name" value="TF_MADSbox_sf"/>
</dbReference>
<keyword evidence="3" id="KW-0238">DNA-binding</keyword>
<dbReference type="Pfam" id="PF00319">
    <property type="entry name" value="SRF-TF"/>
    <property type="match status" value="1"/>
</dbReference>
<dbReference type="GO" id="GO:0000981">
    <property type="term" value="F:DNA-binding transcription factor activity, RNA polymerase II-specific"/>
    <property type="evidence" value="ECO:0007669"/>
    <property type="project" value="TreeGrafter"/>
</dbReference>
<dbReference type="SUPFAM" id="SSF55455">
    <property type="entry name" value="SRF-like"/>
    <property type="match status" value="1"/>
</dbReference>
<evidence type="ECO:0000256" key="7">
    <source>
        <dbReference type="SAM" id="MobiDB-lite"/>
    </source>
</evidence>
<name>A0A8H7Q747_9FUNG</name>
<proteinExistence type="inferred from homology"/>
<keyword evidence="10" id="KW-1185">Reference proteome</keyword>
<evidence type="ECO:0000259" key="8">
    <source>
        <dbReference type="PROSITE" id="PS50066"/>
    </source>
</evidence>
<dbReference type="AlphaFoldDB" id="A0A8H7Q747"/>
<dbReference type="PROSITE" id="PS50066">
    <property type="entry name" value="MADS_BOX_2"/>
    <property type="match status" value="1"/>
</dbReference>
<dbReference type="Proteomes" id="UP000612746">
    <property type="component" value="Unassembled WGS sequence"/>
</dbReference>
<evidence type="ECO:0000256" key="1">
    <source>
        <dbReference type="ARBA" id="ARBA00004123"/>
    </source>
</evidence>
<sequence>MGRKKIKIQRIADERNRQVTFLKRKHGLMKKAYELSVLCDCEVALIIFTANNKLVQYGSTDIDKTLMKYTEYSSEPHESKRNSDVRHLFIGAEQNGRTDDEDASAELMESDIDGKLEQQPPLKHQYSPAVPDSTMIHHQPPTPPMSQHSSPLPHSTMIMNGPSASRQPQYGMQQAMPPPSYDAPYVQSVQQVSHRMPMQQYYQMPSQTEYSSPQLPPPLVVHSQQYTRMQYVPDPSMPIAENNGSPMPNGLYVDMTAKHMSPVNRSPYLPSPAANTSGRPQLKVQIPSDVKDHTTQSAQRMNMGDQGNNDHTTPSSAVPSQFAQNLPSPSTFYPEFYQQGELPSPLNYGTPNSTRSFNWPAPPPMSAQLREYRPSPLAKPEAPGKRHMDMDDQNIMYKRGRVA</sequence>
<feature type="region of interest" description="Disordered" evidence="7">
    <location>
        <begin position="263"/>
        <end position="330"/>
    </location>
</feature>
<feature type="domain" description="MADS-box" evidence="8">
    <location>
        <begin position="1"/>
        <end position="61"/>
    </location>
</feature>
<keyword evidence="2" id="KW-0805">Transcription regulation</keyword>
<dbReference type="OrthoDB" id="1898716at2759"/>
<dbReference type="GO" id="GO:0046983">
    <property type="term" value="F:protein dimerization activity"/>
    <property type="evidence" value="ECO:0007669"/>
    <property type="project" value="InterPro"/>
</dbReference>
<dbReference type="PANTHER" id="PTHR11945">
    <property type="entry name" value="MADS BOX PROTEIN"/>
    <property type="match status" value="1"/>
</dbReference>
<dbReference type="SMART" id="SM00432">
    <property type="entry name" value="MADS"/>
    <property type="match status" value="1"/>
</dbReference>
<comment type="caution">
    <text evidence="9">The sequence shown here is derived from an EMBL/GenBank/DDBJ whole genome shotgun (WGS) entry which is preliminary data.</text>
</comment>
<evidence type="ECO:0000313" key="9">
    <source>
        <dbReference type="EMBL" id="KAG2187709.1"/>
    </source>
</evidence>
<dbReference type="CDD" id="cd00265">
    <property type="entry name" value="MADS_MEF2_like"/>
    <property type="match status" value="1"/>
</dbReference>
<feature type="region of interest" description="Disordered" evidence="7">
    <location>
        <begin position="115"/>
        <end position="151"/>
    </location>
</feature>
<dbReference type="PROSITE" id="PS00350">
    <property type="entry name" value="MADS_BOX_1"/>
    <property type="match status" value="1"/>
</dbReference>
<keyword evidence="4" id="KW-0804">Transcription</keyword>
<dbReference type="InterPro" id="IPR033896">
    <property type="entry name" value="MEF2-like_N"/>
</dbReference>
<evidence type="ECO:0000256" key="4">
    <source>
        <dbReference type="ARBA" id="ARBA00023163"/>
    </source>
</evidence>
<dbReference type="GO" id="GO:0045944">
    <property type="term" value="P:positive regulation of transcription by RNA polymerase II"/>
    <property type="evidence" value="ECO:0007669"/>
    <property type="project" value="InterPro"/>
</dbReference>
<dbReference type="EMBL" id="JAEPRA010000003">
    <property type="protein sequence ID" value="KAG2187709.1"/>
    <property type="molecule type" value="Genomic_DNA"/>
</dbReference>
<comment type="subcellular location">
    <subcellularLocation>
        <location evidence="1">Nucleus</location>
    </subcellularLocation>
</comment>
<comment type="similarity">
    <text evidence="6">Belongs to the MEF2 family.</text>
</comment>
<accession>A0A8H7Q747</accession>
<evidence type="ECO:0000256" key="3">
    <source>
        <dbReference type="ARBA" id="ARBA00023125"/>
    </source>
</evidence>
<feature type="compositionally biased region" description="Polar residues" evidence="7">
    <location>
        <begin position="295"/>
        <end position="330"/>
    </location>
</feature>
<organism evidence="9 10">
    <name type="scientific">Umbelopsis vinacea</name>
    <dbReference type="NCBI Taxonomy" id="44442"/>
    <lineage>
        <taxon>Eukaryota</taxon>
        <taxon>Fungi</taxon>
        <taxon>Fungi incertae sedis</taxon>
        <taxon>Mucoromycota</taxon>
        <taxon>Mucoromycotina</taxon>
        <taxon>Umbelopsidomycetes</taxon>
        <taxon>Umbelopsidales</taxon>
        <taxon>Umbelopsidaceae</taxon>
        <taxon>Umbelopsis</taxon>
    </lineage>
</organism>
<dbReference type="PRINTS" id="PR00404">
    <property type="entry name" value="MADSDOMAIN"/>
</dbReference>
<evidence type="ECO:0000256" key="2">
    <source>
        <dbReference type="ARBA" id="ARBA00023015"/>
    </source>
</evidence>
<dbReference type="Gene3D" id="3.40.1810.10">
    <property type="entry name" value="Transcription factor, MADS-box"/>
    <property type="match status" value="1"/>
</dbReference>
<dbReference type="GO" id="GO:0005634">
    <property type="term" value="C:nucleus"/>
    <property type="evidence" value="ECO:0007669"/>
    <property type="project" value="UniProtKB-SubCell"/>
</dbReference>
<gene>
    <name evidence="9" type="ORF">INT44_005399</name>
</gene>
<evidence type="ECO:0000256" key="5">
    <source>
        <dbReference type="ARBA" id="ARBA00023242"/>
    </source>
</evidence>
<dbReference type="GO" id="GO:0000978">
    <property type="term" value="F:RNA polymerase II cis-regulatory region sequence-specific DNA binding"/>
    <property type="evidence" value="ECO:0007669"/>
    <property type="project" value="TreeGrafter"/>
</dbReference>
<dbReference type="InterPro" id="IPR002100">
    <property type="entry name" value="TF_MADSbox"/>
</dbReference>
<keyword evidence="5" id="KW-0539">Nucleus</keyword>